<evidence type="ECO:0000259" key="1">
    <source>
        <dbReference type="Pfam" id="PF22691"/>
    </source>
</evidence>
<dbReference type="InterPro" id="IPR002155">
    <property type="entry name" value="Thiolase"/>
</dbReference>
<evidence type="ECO:0000313" key="3">
    <source>
        <dbReference type="Proteomes" id="UP000048984"/>
    </source>
</evidence>
<feature type="domain" description="Thiolase C-terminal" evidence="1">
    <location>
        <begin position="251"/>
        <end position="356"/>
    </location>
</feature>
<evidence type="ECO:0000313" key="2">
    <source>
        <dbReference type="EMBL" id="KPL54979.1"/>
    </source>
</evidence>
<gene>
    <name evidence="2" type="ORF">ABB55_24395</name>
</gene>
<reference evidence="2 3" key="2">
    <citation type="submission" date="2015-10" db="EMBL/GenBank/DDBJ databases">
        <title>Draft Genome Sequence of Prosthecomicrobium hirschii ATCC 27832.</title>
        <authorList>
            <person name="Daniel J."/>
            <person name="Givan S.A."/>
            <person name="Brun Y.V."/>
            <person name="Brown P.J."/>
        </authorList>
    </citation>
    <scope>NUCLEOTIDE SEQUENCE [LARGE SCALE GENOMIC DNA]</scope>
    <source>
        <strain evidence="2 3">16</strain>
    </source>
</reference>
<dbReference type="AlphaFoldDB" id="A0A0P6VQB1"/>
<dbReference type="Pfam" id="PF22691">
    <property type="entry name" value="Thiolase_C_1"/>
    <property type="match status" value="1"/>
</dbReference>
<dbReference type="EMBL" id="LJYW01000001">
    <property type="protein sequence ID" value="KPL54979.1"/>
    <property type="molecule type" value="Genomic_DNA"/>
</dbReference>
<reference evidence="2 3" key="1">
    <citation type="submission" date="2015-09" db="EMBL/GenBank/DDBJ databases">
        <authorList>
            <person name="Jackson K.R."/>
            <person name="Lunt B.L."/>
            <person name="Fisher J.N.B."/>
            <person name="Gardner A.V."/>
            <person name="Bailey M.E."/>
            <person name="Deus L.M."/>
            <person name="Earl A.S."/>
            <person name="Gibby P.D."/>
            <person name="Hartmann K.A."/>
            <person name="Liu J.E."/>
            <person name="Manci A.M."/>
            <person name="Nielsen D.A."/>
            <person name="Solomon M.B."/>
            <person name="Breakwell D.P."/>
            <person name="Burnett S.H."/>
            <person name="Grose J.H."/>
        </authorList>
    </citation>
    <scope>NUCLEOTIDE SEQUENCE [LARGE SCALE GENOMIC DNA]</scope>
    <source>
        <strain evidence="2 3">16</strain>
    </source>
</reference>
<protein>
    <submittedName>
        <fullName evidence="2">Lipid-transfer protein</fullName>
    </submittedName>
</protein>
<dbReference type="GO" id="GO:0003988">
    <property type="term" value="F:acetyl-CoA C-acyltransferase activity"/>
    <property type="evidence" value="ECO:0007669"/>
    <property type="project" value="UniProtKB-ARBA"/>
</dbReference>
<dbReference type="PANTHER" id="PTHR42870">
    <property type="entry name" value="ACETYL-COA C-ACETYLTRANSFERASE"/>
    <property type="match status" value="1"/>
</dbReference>
<dbReference type="InterPro" id="IPR016039">
    <property type="entry name" value="Thiolase-like"/>
</dbReference>
<comment type="caution">
    <text evidence="2">The sequence shown here is derived from an EMBL/GenBank/DDBJ whole genome shotgun (WGS) entry which is preliminary data.</text>
</comment>
<dbReference type="Proteomes" id="UP000048984">
    <property type="component" value="Unassembled WGS sequence"/>
</dbReference>
<dbReference type="InterPro" id="IPR055140">
    <property type="entry name" value="Thiolase_C_2"/>
</dbReference>
<dbReference type="RefSeq" id="WP_054361145.1">
    <property type="nucleotide sequence ID" value="NZ_LJYW01000001.1"/>
</dbReference>
<organism evidence="2 3">
    <name type="scientific">Prosthecodimorpha hirschii</name>
    <dbReference type="NCBI Taxonomy" id="665126"/>
    <lineage>
        <taxon>Bacteria</taxon>
        <taxon>Pseudomonadati</taxon>
        <taxon>Pseudomonadota</taxon>
        <taxon>Alphaproteobacteria</taxon>
        <taxon>Hyphomicrobiales</taxon>
        <taxon>Ancalomicrobiaceae</taxon>
        <taxon>Prosthecodimorpha</taxon>
    </lineage>
</organism>
<dbReference type="STRING" id="665126.ABB55_24395"/>
<dbReference type="Gene3D" id="3.40.47.10">
    <property type="match status" value="1"/>
</dbReference>
<keyword evidence="3" id="KW-1185">Reference proteome</keyword>
<dbReference type="SUPFAM" id="SSF53901">
    <property type="entry name" value="Thiolase-like"/>
    <property type="match status" value="2"/>
</dbReference>
<accession>A0A0P6VQB1</accession>
<sequence length="377" mass="40689">MAQARAAVVGVGTTAYGRLPEYDAYDLGMWALTEALKDAGLGFADLDGIIVNRIPDYQRFCEIAGIDPSFVTITPGHGRFAAICIEMALQAVLSGRCRTVALVYGNNGRSAGAAYGGESDSYGSGGGAIWWPYGMTSPGAFHAMMMRSHMAQYGTKPEHLAELAMTFRDHAGLNPQAVMRKPFTLDDYMNARMIAEPLRLLDYCLINDGGVALIITTAEHARDCARPPVHIRGAALQTVFANSMFPPEDYWHGAVASVTGRSFREAGLGRDDMQALMIYDNFTPTVMFSLEGAGYCGRGESGPFVAEGHLRLGRRYPTNTSGGHLSESYMQGWALNVEAVRQLRGDCGDRQVSDAANVHYIAAAPVCSSIVYSRDPS</sequence>
<dbReference type="PIRSF" id="PIRSF000429">
    <property type="entry name" value="Ac-CoA_Ac_transf"/>
    <property type="match status" value="1"/>
</dbReference>
<dbReference type="PANTHER" id="PTHR42870:SF1">
    <property type="entry name" value="NON-SPECIFIC LIPID-TRANSFER PROTEIN-LIKE 2"/>
    <property type="match status" value="1"/>
</dbReference>
<dbReference type="CDD" id="cd00829">
    <property type="entry name" value="SCP-x_thiolase"/>
    <property type="match status" value="1"/>
</dbReference>
<proteinExistence type="predicted"/>
<name>A0A0P6VQB1_9HYPH</name>